<organism evidence="1 2">
    <name type="scientific">Rhizopus azygosporus</name>
    <name type="common">Rhizopus microsporus var. azygosporus</name>
    <dbReference type="NCBI Taxonomy" id="86630"/>
    <lineage>
        <taxon>Eukaryota</taxon>
        <taxon>Fungi</taxon>
        <taxon>Fungi incertae sedis</taxon>
        <taxon>Mucoromycota</taxon>
        <taxon>Mucoromycotina</taxon>
        <taxon>Mucoromycetes</taxon>
        <taxon>Mucorales</taxon>
        <taxon>Mucorineae</taxon>
        <taxon>Rhizopodaceae</taxon>
        <taxon>Rhizopus</taxon>
    </lineage>
</organism>
<dbReference type="OrthoDB" id="2272265at2759"/>
<sequence>MSLHRIWLLPQVQNNRQPKKKNVISSLQPMIVGLQKRPLVSYIYITVSCNSRTPIHRRDLKKSMIMNELPRVIGDAQGIQYLI</sequence>
<proteinExistence type="predicted"/>
<name>A0A367J9A9_RHIAZ</name>
<gene>
    <name evidence="1" type="ORF">CU097_008768</name>
</gene>
<dbReference type="Proteomes" id="UP000252139">
    <property type="component" value="Unassembled WGS sequence"/>
</dbReference>
<dbReference type="EMBL" id="PJQL01001853">
    <property type="protein sequence ID" value="RCH86500.1"/>
    <property type="molecule type" value="Genomic_DNA"/>
</dbReference>
<reference evidence="1 2" key="1">
    <citation type="journal article" date="2018" name="G3 (Bethesda)">
        <title>Phylogenetic and Phylogenomic Definition of Rhizopus Species.</title>
        <authorList>
            <person name="Gryganskyi A.P."/>
            <person name="Golan J."/>
            <person name="Dolatabadi S."/>
            <person name="Mondo S."/>
            <person name="Robb S."/>
            <person name="Idnurm A."/>
            <person name="Muszewska A."/>
            <person name="Steczkiewicz K."/>
            <person name="Masonjones S."/>
            <person name="Liao H.L."/>
            <person name="Gajdeczka M.T."/>
            <person name="Anike F."/>
            <person name="Vuek A."/>
            <person name="Anishchenko I.M."/>
            <person name="Voigt K."/>
            <person name="de Hoog G.S."/>
            <person name="Smith M.E."/>
            <person name="Heitman J."/>
            <person name="Vilgalys R."/>
            <person name="Stajich J.E."/>
        </authorList>
    </citation>
    <scope>NUCLEOTIDE SEQUENCE [LARGE SCALE GENOMIC DNA]</scope>
    <source>
        <strain evidence="1 2">CBS 357.93</strain>
    </source>
</reference>
<accession>A0A367J9A9</accession>
<dbReference type="AlphaFoldDB" id="A0A367J9A9"/>
<protein>
    <submittedName>
        <fullName evidence="1">Uncharacterized protein</fullName>
    </submittedName>
</protein>
<keyword evidence="2" id="KW-1185">Reference proteome</keyword>
<evidence type="ECO:0000313" key="2">
    <source>
        <dbReference type="Proteomes" id="UP000252139"/>
    </source>
</evidence>
<evidence type="ECO:0000313" key="1">
    <source>
        <dbReference type="EMBL" id="RCH86500.1"/>
    </source>
</evidence>
<comment type="caution">
    <text evidence="1">The sequence shown here is derived from an EMBL/GenBank/DDBJ whole genome shotgun (WGS) entry which is preliminary data.</text>
</comment>